<accession>A0ABZ0SFK2</accession>
<evidence type="ECO:0000313" key="4">
    <source>
        <dbReference type="Proteomes" id="UP001432180"/>
    </source>
</evidence>
<dbReference type="Pfam" id="PF00534">
    <property type="entry name" value="Glycos_transf_1"/>
    <property type="match status" value="1"/>
</dbReference>
<protein>
    <submittedName>
        <fullName evidence="3">UDP-D-galactose:(Glucosyl)lipopolysaccharide-1, 6-D-galactosyltransferase</fullName>
    </submittedName>
</protein>
<dbReference type="EMBL" id="CP121472">
    <property type="protein sequence ID" value="WPL18851.1"/>
    <property type="molecule type" value="Genomic_DNA"/>
</dbReference>
<reference evidence="3 4" key="1">
    <citation type="journal article" date="2023" name="Microorganisms">
        <title>Thiorhodovibrio frisius and Trv. litoralis spp. nov., Two Novel Members from a Clade of Fastidious Purple Sulfur Bacteria That Exhibit Unique Red-Shifted Light-Harvesting Capabilities.</title>
        <authorList>
            <person name="Methner A."/>
            <person name="Kuzyk S.B."/>
            <person name="Petersen J."/>
            <person name="Bauer S."/>
            <person name="Brinkmann H."/>
            <person name="Sichau K."/>
            <person name="Wanner G."/>
            <person name="Wolf J."/>
            <person name="Neumann-Schaal M."/>
            <person name="Henke P."/>
            <person name="Tank M."/>
            <person name="Sproer C."/>
            <person name="Bunk B."/>
            <person name="Overmann J."/>
        </authorList>
    </citation>
    <scope>NUCLEOTIDE SEQUENCE [LARGE SCALE GENOMIC DNA]</scope>
    <source>
        <strain evidence="3 4">DSM 6702</strain>
    </source>
</reference>
<keyword evidence="1" id="KW-0808">Transferase</keyword>
<dbReference type="SUPFAM" id="SSF53756">
    <property type="entry name" value="UDP-Glycosyltransferase/glycogen phosphorylase"/>
    <property type="match status" value="1"/>
</dbReference>
<dbReference type="PANTHER" id="PTHR46401:SF2">
    <property type="entry name" value="GLYCOSYLTRANSFERASE WBBK-RELATED"/>
    <property type="match status" value="1"/>
</dbReference>
<dbReference type="CDD" id="cd03809">
    <property type="entry name" value="GT4_MtfB-like"/>
    <property type="match status" value="1"/>
</dbReference>
<dbReference type="Gene3D" id="3.40.50.2000">
    <property type="entry name" value="Glycogen Phosphorylase B"/>
    <property type="match status" value="1"/>
</dbReference>
<evidence type="ECO:0000259" key="2">
    <source>
        <dbReference type="Pfam" id="PF00534"/>
    </source>
</evidence>
<proteinExistence type="predicted"/>
<feature type="domain" description="Glycosyl transferase family 1" evidence="2">
    <location>
        <begin position="128"/>
        <end position="246"/>
    </location>
</feature>
<name>A0ABZ0SFK2_9GAMM</name>
<dbReference type="PANTHER" id="PTHR46401">
    <property type="entry name" value="GLYCOSYLTRANSFERASE WBBK-RELATED"/>
    <property type="match status" value="1"/>
</dbReference>
<gene>
    <name evidence="3" type="ORF">Thiowin_03942</name>
</gene>
<evidence type="ECO:0000256" key="1">
    <source>
        <dbReference type="ARBA" id="ARBA00022679"/>
    </source>
</evidence>
<dbReference type="InterPro" id="IPR001296">
    <property type="entry name" value="Glyco_trans_1"/>
</dbReference>
<organism evidence="3 4">
    <name type="scientific">Thiorhodovibrio winogradskyi</name>
    <dbReference type="NCBI Taxonomy" id="77007"/>
    <lineage>
        <taxon>Bacteria</taxon>
        <taxon>Pseudomonadati</taxon>
        <taxon>Pseudomonadota</taxon>
        <taxon>Gammaproteobacteria</taxon>
        <taxon>Chromatiales</taxon>
        <taxon>Chromatiaceae</taxon>
        <taxon>Thiorhodovibrio</taxon>
    </lineage>
</organism>
<evidence type="ECO:0000313" key="3">
    <source>
        <dbReference type="EMBL" id="WPL18851.1"/>
    </source>
</evidence>
<dbReference type="Proteomes" id="UP001432180">
    <property type="component" value="Chromosome"/>
</dbReference>
<keyword evidence="4" id="KW-1185">Reference proteome</keyword>
<sequence>MPSALWYFSRTGYLASEDKVDLFWGCANFLPPGLPASIPAVLTIYDFVFKLFPETLNIKHRLVYYLFFNYSLKRANRIVTISQGTANRLHELYGYTTDAIVRPASDLLIAPLDFSHTLELLKSYRINFPYFLSVSTLEPRKNLMVLIDALAQLTVENQFQTIGLVLVGQQGWRNRKLRRKVLDAQSKGLPIIQTGYVPDNDLAALYAGALAVVMPSLYEGFGLPVQEALRYGVPVISSDIPEMREAGGSSAIYVPPTIEGIKYGLVKIVSGIGNKQNVSVTEKENWTWNDEGEKFAALLAHLA</sequence>